<dbReference type="EMBL" id="AP018711">
    <property type="protein sequence ID" value="BBE35479.1"/>
    <property type="molecule type" value="Genomic_DNA"/>
</dbReference>
<evidence type="ECO:0000256" key="4">
    <source>
        <dbReference type="ARBA" id="ARBA00022496"/>
    </source>
</evidence>
<feature type="short sequence motif" description="TonB C-terminal box" evidence="13">
    <location>
        <begin position="700"/>
        <end position="717"/>
    </location>
</feature>
<evidence type="ECO:0000256" key="15">
    <source>
        <dbReference type="SAM" id="SignalP"/>
    </source>
</evidence>
<dbReference type="KEGG" id="smic:SmB9_31370"/>
<reference evidence="18 20" key="1">
    <citation type="submission" date="2018-06" db="EMBL/GenBank/DDBJ databases">
        <title>Complete Genome Sequence of the Microcystin-Degrading Bacterium Sphingosinicella microcystinivorans Strain B-9.</title>
        <authorList>
            <person name="Jin H."/>
            <person name="Nishizawa T."/>
            <person name="Guo Y."/>
            <person name="Nishizawa A."/>
            <person name="Park H."/>
            <person name="Kato H."/>
            <person name="Tsuji K."/>
            <person name="Harada K."/>
        </authorList>
    </citation>
    <scope>NUCLEOTIDE SEQUENCE [LARGE SCALE GENOMIC DNA]</scope>
    <source>
        <strain evidence="18 20">B9</strain>
    </source>
</reference>
<feature type="domain" description="TonB-dependent receptor-like beta-barrel" evidence="16">
    <location>
        <begin position="270"/>
        <end position="678"/>
    </location>
</feature>
<protein>
    <submittedName>
        <fullName evidence="19">Iron complex outermembrane receptor protein</fullName>
    </submittedName>
    <submittedName>
        <fullName evidence="18">TonB-dependent receptor</fullName>
    </submittedName>
</protein>
<evidence type="ECO:0000313" key="21">
    <source>
        <dbReference type="Proteomes" id="UP000276029"/>
    </source>
</evidence>
<dbReference type="Pfam" id="PF07715">
    <property type="entry name" value="Plug"/>
    <property type="match status" value="1"/>
</dbReference>
<keyword evidence="11 12" id="KW-0998">Cell outer membrane</keyword>
<keyword evidence="3 12" id="KW-1134">Transmembrane beta strand</keyword>
<dbReference type="EMBL" id="RBWX01000010">
    <property type="protein sequence ID" value="RKS86419.1"/>
    <property type="molecule type" value="Genomic_DNA"/>
</dbReference>
<evidence type="ECO:0000256" key="9">
    <source>
        <dbReference type="ARBA" id="ARBA00023077"/>
    </source>
</evidence>
<proteinExistence type="inferred from homology"/>
<keyword evidence="4" id="KW-0410">Iron transport</keyword>
<dbReference type="Proteomes" id="UP000276029">
    <property type="component" value="Unassembled WGS sequence"/>
</dbReference>
<gene>
    <name evidence="19" type="ORF">DFR51_3125</name>
    <name evidence="18" type="ORF">SmB9_31370</name>
</gene>
<dbReference type="Pfam" id="PF00593">
    <property type="entry name" value="TonB_dep_Rec_b-barrel"/>
    <property type="match status" value="1"/>
</dbReference>
<evidence type="ECO:0000313" key="18">
    <source>
        <dbReference type="EMBL" id="BBE35479.1"/>
    </source>
</evidence>
<evidence type="ECO:0000256" key="13">
    <source>
        <dbReference type="PROSITE-ProRule" id="PRU10144"/>
    </source>
</evidence>
<dbReference type="RefSeq" id="WP_121052820.1">
    <property type="nucleotide sequence ID" value="NZ_AP018711.1"/>
</dbReference>
<dbReference type="PANTHER" id="PTHR32552:SF81">
    <property type="entry name" value="TONB-DEPENDENT OUTER MEMBRANE RECEPTOR"/>
    <property type="match status" value="1"/>
</dbReference>
<dbReference type="SUPFAM" id="SSF56935">
    <property type="entry name" value="Porins"/>
    <property type="match status" value="1"/>
</dbReference>
<organism evidence="18 20">
    <name type="scientific">Sphingosinicella microcystinivorans</name>
    <dbReference type="NCBI Taxonomy" id="335406"/>
    <lineage>
        <taxon>Bacteria</taxon>
        <taxon>Pseudomonadati</taxon>
        <taxon>Pseudomonadota</taxon>
        <taxon>Alphaproteobacteria</taxon>
        <taxon>Sphingomonadales</taxon>
        <taxon>Sphingosinicellaceae</taxon>
        <taxon>Sphingosinicella</taxon>
    </lineage>
</organism>
<dbReference type="InterPro" id="IPR039426">
    <property type="entry name" value="TonB-dep_rcpt-like"/>
</dbReference>
<evidence type="ECO:0000256" key="7">
    <source>
        <dbReference type="ARBA" id="ARBA00023004"/>
    </source>
</evidence>
<comment type="similarity">
    <text evidence="12 14">Belongs to the TonB-dependent receptor family.</text>
</comment>
<dbReference type="GO" id="GO:0006826">
    <property type="term" value="P:iron ion transport"/>
    <property type="evidence" value="ECO:0007669"/>
    <property type="project" value="UniProtKB-KW"/>
</dbReference>
<evidence type="ECO:0000256" key="8">
    <source>
        <dbReference type="ARBA" id="ARBA00023065"/>
    </source>
</evidence>
<dbReference type="InterPro" id="IPR000531">
    <property type="entry name" value="Beta-barrel_TonB"/>
</dbReference>
<dbReference type="InterPro" id="IPR036942">
    <property type="entry name" value="Beta-barrel_TonB_sf"/>
</dbReference>
<dbReference type="Proteomes" id="UP000275727">
    <property type="component" value="Chromosome"/>
</dbReference>
<evidence type="ECO:0000256" key="3">
    <source>
        <dbReference type="ARBA" id="ARBA00022452"/>
    </source>
</evidence>
<dbReference type="AlphaFoldDB" id="A0AAD1D8E0"/>
<dbReference type="PROSITE" id="PS52016">
    <property type="entry name" value="TONB_DEPENDENT_REC_3"/>
    <property type="match status" value="1"/>
</dbReference>
<reference evidence="19 21" key="2">
    <citation type="submission" date="2018-10" db="EMBL/GenBank/DDBJ databases">
        <title>Genomic Encyclopedia of Type Strains, Phase IV (KMG-IV): sequencing the most valuable type-strain genomes for metagenomic binning, comparative biology and taxonomic classification.</title>
        <authorList>
            <person name="Goeker M."/>
        </authorList>
    </citation>
    <scope>NUCLEOTIDE SEQUENCE [LARGE SCALE GENOMIC DNA]</scope>
    <source>
        <strain evidence="19 21">DSM 19791</strain>
    </source>
</reference>
<feature type="domain" description="TonB-dependent receptor plug" evidence="17">
    <location>
        <begin position="56"/>
        <end position="161"/>
    </location>
</feature>
<evidence type="ECO:0000313" key="20">
    <source>
        <dbReference type="Proteomes" id="UP000275727"/>
    </source>
</evidence>
<dbReference type="PANTHER" id="PTHR32552">
    <property type="entry name" value="FERRICHROME IRON RECEPTOR-RELATED"/>
    <property type="match status" value="1"/>
</dbReference>
<keyword evidence="7" id="KW-0408">Iron</keyword>
<keyword evidence="6 15" id="KW-0732">Signal</keyword>
<feature type="signal peptide" evidence="15">
    <location>
        <begin position="1"/>
        <end position="28"/>
    </location>
</feature>
<sequence>MRRQSSLNYTCACLLAGVATIVTTPAWAQESVSDTAAHGGEVEQIVVTARKREERVQDVPDSISVFTAAALEATRVDNVKDVALRVPNLSIVEAQQPGVALLTIRGVGQARNGEPPIAVVVDGVQLSNAYQITQDLFDIERIEVLKGPQGAVYGRNAIGGAINITTKQPTNDFEGFIQGSYGTGQDWRLSAAISGPIVPDKLLFRLAGSLRDFDGDIESVNAPRSKEANWAKDKNIRGSLLFTPSDVVSVDLRYSRLETEAGAAWYASVPPGGDINEPRPYIGDYPSWAERILNDASAKVDIDLGAATLTSVTAYSKVSSYIDEELDLSPLDGIIGQQTLKTRNFSQELRLASTGNTRFKWLAGLYYLKTRQKLDTEIFLGADFLPLFGLPPELAPLLFAQSRSTDHNKAYAAFGQVSYRFDMGLELTGALRYDVDDRNQIDRAAPGLPEYDRTFKSLQPKVSATWFWNDDSMVYATVAKGFRSGGFNPLDIITRSYDKEENWNYEVGLKASALDRKLTLTSAVFYTRIKDRQVYTLDVNNSAQTLTNPIPKSEVYGFEAEVIARPVPGFDLSASIGYTDSKIISYDTSVFAGLPSAGDYTGNKLPQMAKLSYAFGAQYEHEFGDDMSITPRVELNGSSGAYYWEVDNTDKRSGVSLVNARLTLRKGGLSLAGFVENLFDENYIIEFVPVEWSGAGAGDLSAAAPGRRWGVQAKLRF</sequence>
<keyword evidence="9 14" id="KW-0798">TonB box</keyword>
<name>A0AAD1D8E0_SPHMI</name>
<keyword evidence="10 12" id="KW-0472">Membrane</keyword>
<evidence type="ECO:0000256" key="6">
    <source>
        <dbReference type="ARBA" id="ARBA00022729"/>
    </source>
</evidence>
<dbReference type="CDD" id="cd01347">
    <property type="entry name" value="ligand_gated_channel"/>
    <property type="match status" value="1"/>
</dbReference>
<evidence type="ECO:0000313" key="19">
    <source>
        <dbReference type="EMBL" id="RKS86419.1"/>
    </source>
</evidence>
<evidence type="ECO:0000256" key="5">
    <source>
        <dbReference type="ARBA" id="ARBA00022692"/>
    </source>
</evidence>
<dbReference type="Gene3D" id="2.40.170.20">
    <property type="entry name" value="TonB-dependent receptor, beta-barrel domain"/>
    <property type="match status" value="1"/>
</dbReference>
<evidence type="ECO:0000259" key="16">
    <source>
        <dbReference type="Pfam" id="PF00593"/>
    </source>
</evidence>
<dbReference type="GO" id="GO:0009279">
    <property type="term" value="C:cell outer membrane"/>
    <property type="evidence" value="ECO:0007669"/>
    <property type="project" value="UniProtKB-SubCell"/>
</dbReference>
<comment type="subcellular location">
    <subcellularLocation>
        <location evidence="1 12">Cell outer membrane</location>
        <topology evidence="1 12">Multi-pass membrane protein</topology>
    </subcellularLocation>
</comment>
<keyword evidence="8" id="KW-0406">Ion transport</keyword>
<keyword evidence="18" id="KW-0675">Receptor</keyword>
<accession>A0AAD1D8E0</accession>
<evidence type="ECO:0000256" key="1">
    <source>
        <dbReference type="ARBA" id="ARBA00004571"/>
    </source>
</evidence>
<evidence type="ECO:0000256" key="11">
    <source>
        <dbReference type="ARBA" id="ARBA00023237"/>
    </source>
</evidence>
<evidence type="ECO:0000256" key="2">
    <source>
        <dbReference type="ARBA" id="ARBA00022448"/>
    </source>
</evidence>
<dbReference type="InterPro" id="IPR012910">
    <property type="entry name" value="Plug_dom"/>
</dbReference>
<evidence type="ECO:0000256" key="10">
    <source>
        <dbReference type="ARBA" id="ARBA00023136"/>
    </source>
</evidence>
<evidence type="ECO:0000256" key="14">
    <source>
        <dbReference type="RuleBase" id="RU003357"/>
    </source>
</evidence>
<keyword evidence="5 12" id="KW-0812">Transmembrane</keyword>
<dbReference type="InterPro" id="IPR010917">
    <property type="entry name" value="TonB_rcpt_CS"/>
</dbReference>
<keyword evidence="2 12" id="KW-0813">Transport</keyword>
<keyword evidence="21" id="KW-1185">Reference proteome</keyword>
<evidence type="ECO:0000259" key="17">
    <source>
        <dbReference type="Pfam" id="PF07715"/>
    </source>
</evidence>
<feature type="chain" id="PRO_5042054483" evidence="15">
    <location>
        <begin position="29"/>
        <end position="717"/>
    </location>
</feature>
<evidence type="ECO:0000256" key="12">
    <source>
        <dbReference type="PROSITE-ProRule" id="PRU01360"/>
    </source>
</evidence>
<dbReference type="PROSITE" id="PS01156">
    <property type="entry name" value="TONB_DEPENDENT_REC_2"/>
    <property type="match status" value="1"/>
</dbReference>